<comment type="caution">
    <text evidence="2">The sequence shown here is derived from an EMBL/GenBank/DDBJ whole genome shotgun (WGS) entry which is preliminary data.</text>
</comment>
<gene>
    <name evidence="2" type="primary">Cnig_chr_V.g17237</name>
    <name evidence="2" type="ORF">B9Z55_017237</name>
</gene>
<organism evidence="2 3">
    <name type="scientific">Caenorhabditis nigoni</name>
    <dbReference type="NCBI Taxonomy" id="1611254"/>
    <lineage>
        <taxon>Eukaryota</taxon>
        <taxon>Metazoa</taxon>
        <taxon>Ecdysozoa</taxon>
        <taxon>Nematoda</taxon>
        <taxon>Chromadorea</taxon>
        <taxon>Rhabditida</taxon>
        <taxon>Rhabditina</taxon>
        <taxon>Rhabditomorpha</taxon>
        <taxon>Rhabditoidea</taxon>
        <taxon>Rhabditidae</taxon>
        <taxon>Peloderinae</taxon>
        <taxon>Caenorhabditis</taxon>
    </lineage>
</organism>
<evidence type="ECO:0000313" key="3">
    <source>
        <dbReference type="Proteomes" id="UP000230233"/>
    </source>
</evidence>
<evidence type="ECO:0000256" key="1">
    <source>
        <dbReference type="SAM" id="SignalP"/>
    </source>
</evidence>
<keyword evidence="1" id="KW-0732">Signal</keyword>
<keyword evidence="3" id="KW-1185">Reference proteome</keyword>
<feature type="chain" id="PRO_5013862165" evidence="1">
    <location>
        <begin position="20"/>
        <end position="158"/>
    </location>
</feature>
<proteinExistence type="predicted"/>
<dbReference type="EMBL" id="PDUG01000005">
    <property type="protein sequence ID" value="PIC23581.1"/>
    <property type="molecule type" value="Genomic_DNA"/>
</dbReference>
<feature type="signal peptide" evidence="1">
    <location>
        <begin position="1"/>
        <end position="19"/>
    </location>
</feature>
<protein>
    <submittedName>
        <fullName evidence="2">Uncharacterized protein</fullName>
    </submittedName>
</protein>
<dbReference type="OrthoDB" id="5895862at2759"/>
<evidence type="ECO:0000313" key="2">
    <source>
        <dbReference type="EMBL" id="PIC23581.1"/>
    </source>
</evidence>
<name>A0A2G5T8Y5_9PELO</name>
<dbReference type="Proteomes" id="UP000230233">
    <property type="component" value="Chromosome V"/>
</dbReference>
<sequence length="158" mass="17552">MNIFGFLLVFFCLLAKVSAECADSCECPDFSSLRDAQGDASDFQFTQLAGCAANATCVSPNNFNMLSNYRDSEIQQPPNTFINFLILSSGRNSSIPASSFDLFSYFGIVCEGGTWYATKYPMGILIIPNEGENYVYNDESLDGKRTMIYFYICNLDIS</sequence>
<dbReference type="InterPro" id="IPR003326">
    <property type="entry name" value="TRA-1_regulated"/>
</dbReference>
<accession>A0A2G5T8Y5</accession>
<reference evidence="3" key="1">
    <citation type="submission" date="2017-10" db="EMBL/GenBank/DDBJ databases">
        <title>Rapid genome shrinkage in a self-fertile nematode reveals novel sperm competition proteins.</title>
        <authorList>
            <person name="Yin D."/>
            <person name="Schwarz E.M."/>
            <person name="Thomas C.G."/>
            <person name="Felde R.L."/>
            <person name="Korf I.F."/>
            <person name="Cutter A.D."/>
            <person name="Schartner C.M."/>
            <person name="Ralston E.J."/>
            <person name="Meyer B.J."/>
            <person name="Haag E.S."/>
        </authorList>
    </citation>
    <scope>NUCLEOTIDE SEQUENCE [LARGE SCALE GENOMIC DNA]</scope>
    <source>
        <strain evidence="3">JU1422</strain>
    </source>
</reference>
<dbReference type="AlphaFoldDB" id="A0A2G5T8Y5"/>
<dbReference type="Pfam" id="PF02343">
    <property type="entry name" value="TRA-1_regulated"/>
    <property type="match status" value="1"/>
</dbReference>